<feature type="chain" id="PRO_5003403436" evidence="2">
    <location>
        <begin position="22"/>
        <end position="188"/>
    </location>
</feature>
<feature type="compositionally biased region" description="Basic and acidic residues" evidence="1">
    <location>
        <begin position="175"/>
        <end position="188"/>
    </location>
</feature>
<evidence type="ECO:0000313" key="4">
    <source>
        <dbReference type="Proteomes" id="UP000008068"/>
    </source>
</evidence>
<reference evidence="4" key="1">
    <citation type="submission" date="2011-07" db="EMBL/GenBank/DDBJ databases">
        <authorList>
            <consortium name="Caenorhabditis brenneri Sequencing and Analysis Consortium"/>
            <person name="Wilson R.K."/>
        </authorList>
    </citation>
    <scope>NUCLEOTIDE SEQUENCE [LARGE SCALE GENOMIC DNA]</scope>
    <source>
        <strain evidence="4">PB2801</strain>
    </source>
</reference>
<feature type="signal peptide" evidence="2">
    <location>
        <begin position="1"/>
        <end position="21"/>
    </location>
</feature>
<organism evidence="4">
    <name type="scientific">Caenorhabditis brenneri</name>
    <name type="common">Nematode worm</name>
    <dbReference type="NCBI Taxonomy" id="135651"/>
    <lineage>
        <taxon>Eukaryota</taxon>
        <taxon>Metazoa</taxon>
        <taxon>Ecdysozoa</taxon>
        <taxon>Nematoda</taxon>
        <taxon>Chromadorea</taxon>
        <taxon>Rhabditida</taxon>
        <taxon>Rhabditina</taxon>
        <taxon>Rhabditomorpha</taxon>
        <taxon>Rhabditoidea</taxon>
        <taxon>Rhabditidae</taxon>
        <taxon>Peloderinae</taxon>
        <taxon>Caenorhabditis</taxon>
    </lineage>
</organism>
<dbReference type="AlphaFoldDB" id="G0M7G6"/>
<dbReference type="InParanoid" id="G0M7G6"/>
<keyword evidence="2" id="KW-0732">Signal</keyword>
<gene>
    <name evidence="3" type="ORF">CAEBREN_08121</name>
</gene>
<name>G0M7G6_CAEBE</name>
<dbReference type="EMBL" id="GL379786">
    <property type="protein sequence ID" value="EGT29902.1"/>
    <property type="molecule type" value="Genomic_DNA"/>
</dbReference>
<accession>G0M7G6</accession>
<feature type="region of interest" description="Disordered" evidence="1">
    <location>
        <begin position="168"/>
        <end position="188"/>
    </location>
</feature>
<evidence type="ECO:0000313" key="3">
    <source>
        <dbReference type="EMBL" id="EGT29902.1"/>
    </source>
</evidence>
<dbReference type="HOGENOM" id="CLU_1442252_0_0_1"/>
<keyword evidence="4" id="KW-1185">Reference proteome</keyword>
<proteinExistence type="predicted"/>
<protein>
    <submittedName>
        <fullName evidence="3">Uncharacterized protein</fullName>
    </submittedName>
</protein>
<evidence type="ECO:0000256" key="2">
    <source>
        <dbReference type="SAM" id="SignalP"/>
    </source>
</evidence>
<sequence>MPSFHLIALLLLLSVSASLQGRDEDFESFLFNVERDSLTEQEVNKKNIHKYYPEAIESYETNRYGLKFVSCHNSNTDRIENCYFDETTGLIPVCTASIGFGDRHIKTQCTYVAYPKKVHQKCHFRLIRGQAKLGCTCFESKCNTGLEAKTEAILKDFDIIAERIAQSQSQSEMNNEIKREDYSKTVQE</sequence>
<dbReference type="Proteomes" id="UP000008068">
    <property type="component" value="Unassembled WGS sequence"/>
</dbReference>
<evidence type="ECO:0000256" key="1">
    <source>
        <dbReference type="SAM" id="MobiDB-lite"/>
    </source>
</evidence>